<evidence type="ECO:0000313" key="2">
    <source>
        <dbReference type="EMBL" id="KUM46560.1"/>
    </source>
</evidence>
<proteinExistence type="predicted"/>
<feature type="region of interest" description="Disordered" evidence="1">
    <location>
        <begin position="67"/>
        <end position="107"/>
    </location>
</feature>
<feature type="region of interest" description="Disordered" evidence="1">
    <location>
        <begin position="1"/>
        <end position="26"/>
    </location>
</feature>
<feature type="compositionally biased region" description="Gly residues" evidence="1">
    <location>
        <begin position="13"/>
        <end position="25"/>
    </location>
</feature>
<organism evidence="2">
    <name type="scientific">Picea glauca</name>
    <name type="common">White spruce</name>
    <name type="synonym">Pinus glauca</name>
    <dbReference type="NCBI Taxonomy" id="3330"/>
    <lineage>
        <taxon>Eukaryota</taxon>
        <taxon>Viridiplantae</taxon>
        <taxon>Streptophyta</taxon>
        <taxon>Embryophyta</taxon>
        <taxon>Tracheophyta</taxon>
        <taxon>Spermatophyta</taxon>
        <taxon>Pinopsida</taxon>
        <taxon>Pinidae</taxon>
        <taxon>Conifers I</taxon>
        <taxon>Pinales</taxon>
        <taxon>Pinaceae</taxon>
        <taxon>Picea</taxon>
    </lineage>
</organism>
<dbReference type="AlphaFoldDB" id="A0A101LWD4"/>
<name>A0A101LWD4_PICGL</name>
<feature type="compositionally biased region" description="Polar residues" evidence="1">
    <location>
        <begin position="67"/>
        <end position="95"/>
    </location>
</feature>
<evidence type="ECO:0000256" key="1">
    <source>
        <dbReference type="SAM" id="MobiDB-lite"/>
    </source>
</evidence>
<reference evidence="2" key="1">
    <citation type="journal article" date="2015" name="Genome Biol. Evol.">
        <title>Organellar Genomes of White Spruce (Picea glauca): Assembly and Annotation.</title>
        <authorList>
            <person name="Jackman S.D."/>
            <person name="Warren R.L."/>
            <person name="Gibb E.A."/>
            <person name="Vandervalk B.P."/>
            <person name="Mohamadi H."/>
            <person name="Chu J."/>
            <person name="Raymond A."/>
            <person name="Pleasance S."/>
            <person name="Coope R."/>
            <person name="Wildung M.R."/>
            <person name="Ritland C.E."/>
            <person name="Bousquet J."/>
            <person name="Jones S.J."/>
            <person name="Bohlmann J."/>
            <person name="Birol I."/>
        </authorList>
    </citation>
    <scope>NUCLEOTIDE SEQUENCE [LARGE SCALE GENOMIC DNA]</scope>
    <source>
        <tissue evidence="2">Flushing bud</tissue>
    </source>
</reference>
<comment type="caution">
    <text evidence="2">The sequence shown here is derived from an EMBL/GenBank/DDBJ whole genome shotgun (WGS) entry which is preliminary data.</text>
</comment>
<dbReference type="EMBL" id="LKAM01000011">
    <property type="protein sequence ID" value="KUM46560.1"/>
    <property type="molecule type" value="Genomic_DNA"/>
</dbReference>
<protein>
    <submittedName>
        <fullName evidence="2">Uncharacterized protein</fullName>
    </submittedName>
</protein>
<gene>
    <name evidence="2" type="ORF">ABT39_MTgene1662</name>
</gene>
<geneLocation type="mitochondrion" evidence="2"/>
<accession>A0A101LWD4</accession>
<keyword evidence="2" id="KW-0496">Mitochondrion</keyword>
<sequence>MCLPRTSIPLLSGGRGQSGYNGIKGAGLPPVNQVVALLLRSSGIARTPQGTGPGFKSPAQRNRIYQHNYAPPSTNTSMLSQRQSHGNRPTPTSISRTHRIAPTNEPS</sequence>